<proteinExistence type="predicted"/>
<keyword evidence="1" id="KW-1133">Transmembrane helix</keyword>
<keyword evidence="1" id="KW-0812">Transmembrane</keyword>
<keyword evidence="3" id="KW-1185">Reference proteome</keyword>
<keyword evidence="1" id="KW-0472">Membrane</keyword>
<evidence type="ECO:0000313" key="3">
    <source>
        <dbReference type="Proteomes" id="UP001497512"/>
    </source>
</evidence>
<dbReference type="EMBL" id="OZ019896">
    <property type="protein sequence ID" value="CAK9224311.1"/>
    <property type="molecule type" value="Genomic_DNA"/>
</dbReference>
<gene>
    <name evidence="2" type="ORF">CSSPTR1EN2_LOCUS17268</name>
</gene>
<accession>A0ABP0ULM9</accession>
<evidence type="ECO:0000313" key="2">
    <source>
        <dbReference type="EMBL" id="CAK9224311.1"/>
    </source>
</evidence>
<sequence length="91" mass="9911">MASSATATVVRRLATKLAKSPTASVSGTRQFHASGPKHYGDDYLHAEHMYNVQGMKNRKLKVFLGSFGSLALGIMVPVWAVQYQMKKQGGL</sequence>
<evidence type="ECO:0000256" key="1">
    <source>
        <dbReference type="SAM" id="Phobius"/>
    </source>
</evidence>
<protein>
    <recommendedName>
        <fullName evidence="4">Cytochrome-c oxidase chain VIIc-like protein</fullName>
    </recommendedName>
</protein>
<name>A0ABP0ULM9_9BRYO</name>
<reference evidence="2" key="1">
    <citation type="submission" date="2024-02" db="EMBL/GenBank/DDBJ databases">
        <authorList>
            <consortium name="ELIXIR-Norway"/>
            <consortium name="Elixir Norway"/>
        </authorList>
    </citation>
    <scope>NUCLEOTIDE SEQUENCE</scope>
</reference>
<organism evidence="2 3">
    <name type="scientific">Sphagnum troendelagicum</name>
    <dbReference type="NCBI Taxonomy" id="128251"/>
    <lineage>
        <taxon>Eukaryota</taxon>
        <taxon>Viridiplantae</taxon>
        <taxon>Streptophyta</taxon>
        <taxon>Embryophyta</taxon>
        <taxon>Bryophyta</taxon>
        <taxon>Sphagnophytina</taxon>
        <taxon>Sphagnopsida</taxon>
        <taxon>Sphagnales</taxon>
        <taxon>Sphagnaceae</taxon>
        <taxon>Sphagnum</taxon>
    </lineage>
</organism>
<evidence type="ECO:0008006" key="4">
    <source>
        <dbReference type="Google" id="ProtNLM"/>
    </source>
</evidence>
<dbReference type="Proteomes" id="UP001497512">
    <property type="component" value="Chromosome 4"/>
</dbReference>
<feature type="transmembrane region" description="Helical" evidence="1">
    <location>
        <begin position="62"/>
        <end position="81"/>
    </location>
</feature>
<dbReference type="PANTHER" id="PTHR36003:SF5">
    <property type="entry name" value="TONB-DEPENDENT HEME RECEPTOR A"/>
    <property type="match status" value="1"/>
</dbReference>
<dbReference type="PANTHER" id="PTHR36003">
    <property type="entry name" value="TONB-DEPENDENT HEME RECEPTOR A"/>
    <property type="match status" value="1"/>
</dbReference>